<accession>A0A656JJF1</accession>
<organism evidence="2 3">
    <name type="scientific">Pseudomonas syringae pv. actinidiae ICMP 19096</name>
    <dbReference type="NCBI Taxonomy" id="1194405"/>
    <lineage>
        <taxon>Bacteria</taxon>
        <taxon>Pseudomonadati</taxon>
        <taxon>Pseudomonadota</taxon>
        <taxon>Gammaproteobacteria</taxon>
        <taxon>Pseudomonadales</taxon>
        <taxon>Pseudomonadaceae</taxon>
        <taxon>Pseudomonas</taxon>
        <taxon>Pseudomonas syringae</taxon>
    </lineage>
</organism>
<dbReference type="EMBL" id="AOKF01003810">
    <property type="protein sequence ID" value="EPN31222.1"/>
    <property type="molecule type" value="Genomic_DNA"/>
</dbReference>
<proteinExistence type="predicted"/>
<dbReference type="Pfam" id="PF04986">
    <property type="entry name" value="Y2_Tnp"/>
    <property type="match status" value="1"/>
</dbReference>
<dbReference type="GO" id="GO:0004803">
    <property type="term" value="F:transposase activity"/>
    <property type="evidence" value="ECO:0007669"/>
    <property type="project" value="InterPro"/>
</dbReference>
<gene>
    <name evidence="2" type="ORF">A245_44930</name>
</gene>
<name>A0A656JJF1_PSESF</name>
<dbReference type="InterPro" id="IPR007069">
    <property type="entry name" value="Transposase_32"/>
</dbReference>
<dbReference type="GO" id="GO:0003677">
    <property type="term" value="F:DNA binding"/>
    <property type="evidence" value="ECO:0007669"/>
    <property type="project" value="InterPro"/>
</dbReference>
<sequence>SAPPPPESAYLQSEHDWRHLMLNAGVQHWHIQLSKKTKNSRKTVNYLGRYLKNHPSRAAD</sequence>
<dbReference type="Proteomes" id="UP000018849">
    <property type="component" value="Unassembled WGS sequence"/>
</dbReference>
<evidence type="ECO:0000313" key="3">
    <source>
        <dbReference type="Proteomes" id="UP000018849"/>
    </source>
</evidence>
<dbReference type="AlphaFoldDB" id="A0A656JJF1"/>
<evidence type="ECO:0000259" key="1">
    <source>
        <dbReference type="Pfam" id="PF04986"/>
    </source>
</evidence>
<feature type="non-terminal residue" evidence="2">
    <location>
        <position position="1"/>
    </location>
</feature>
<reference evidence="2 3" key="1">
    <citation type="journal article" date="2013" name="PLoS Pathog.">
        <title>Genomic analysis of the Kiwifruit pathogen Pseudomonas syringae pv. actinidiae provides insight into the origins of an emergent plant disease.</title>
        <authorList>
            <person name="McCann H.C."/>
            <person name="Rikkerink E.H."/>
            <person name="Bertels F."/>
            <person name="Fiers M."/>
            <person name="Lu A."/>
            <person name="Rees-George J."/>
            <person name="Andersen M.T."/>
            <person name="Gleave A.P."/>
            <person name="Haubold B."/>
            <person name="Wohlers M.W."/>
            <person name="Guttman D.S."/>
            <person name="Wang P.W."/>
            <person name="Straub C."/>
            <person name="Vanneste J.L."/>
            <person name="Rainey P.B."/>
            <person name="Templeton M.D."/>
        </authorList>
    </citation>
    <scope>NUCLEOTIDE SEQUENCE [LARGE SCALE GENOMIC DNA]</scope>
    <source>
        <strain evidence="2 3">ICMP 19096</strain>
    </source>
</reference>
<protein>
    <submittedName>
        <fullName evidence="2">ISPsy3, transposase</fullName>
    </submittedName>
</protein>
<evidence type="ECO:0000313" key="2">
    <source>
        <dbReference type="EMBL" id="EPN31222.1"/>
    </source>
</evidence>
<feature type="domain" description="Transposase IS801/IS1294" evidence="1">
    <location>
        <begin position="9"/>
        <end position="53"/>
    </location>
</feature>
<dbReference type="GO" id="GO:0006313">
    <property type="term" value="P:DNA transposition"/>
    <property type="evidence" value="ECO:0007669"/>
    <property type="project" value="InterPro"/>
</dbReference>
<comment type="caution">
    <text evidence="2">The sequence shown here is derived from an EMBL/GenBank/DDBJ whole genome shotgun (WGS) entry which is preliminary data.</text>
</comment>